<dbReference type="GO" id="GO:0045004">
    <property type="term" value="P:DNA replication proofreading"/>
    <property type="evidence" value="ECO:0007669"/>
    <property type="project" value="TreeGrafter"/>
</dbReference>
<dbReference type="InterPro" id="IPR036397">
    <property type="entry name" value="RNaseH_sf"/>
</dbReference>
<reference evidence="4" key="2">
    <citation type="journal article" date="2014" name="ISME J.">
        <title>Microbial stratification in low pH oxic and suboxic macroscopic growths along an acid mine drainage.</title>
        <authorList>
            <person name="Mendez-Garcia C."/>
            <person name="Mesa V."/>
            <person name="Sprenger R.R."/>
            <person name="Richter M."/>
            <person name="Diez M.S."/>
            <person name="Solano J."/>
            <person name="Bargiela R."/>
            <person name="Golyshina O.V."/>
            <person name="Manteca A."/>
            <person name="Ramos J.L."/>
            <person name="Gallego J.R."/>
            <person name="Llorente I."/>
            <person name="Martins Dos Santos V.A."/>
            <person name="Jensen O.N."/>
            <person name="Pelaez A.I."/>
            <person name="Sanchez J."/>
            <person name="Ferrer M."/>
        </authorList>
    </citation>
    <scope>NUCLEOTIDE SEQUENCE</scope>
</reference>
<dbReference type="SMART" id="SM00479">
    <property type="entry name" value="EXOIII"/>
    <property type="match status" value="1"/>
</dbReference>
<dbReference type="GO" id="GO:0008033">
    <property type="term" value="P:tRNA processing"/>
    <property type="evidence" value="ECO:0007669"/>
    <property type="project" value="UniProtKB-KW"/>
</dbReference>
<dbReference type="PANTHER" id="PTHR30231">
    <property type="entry name" value="DNA POLYMERASE III SUBUNIT EPSILON"/>
    <property type="match status" value="1"/>
</dbReference>
<dbReference type="InterPro" id="IPR005987">
    <property type="entry name" value="RNase_T"/>
</dbReference>
<keyword evidence="2 4" id="KW-0378">Hydrolase</keyword>
<evidence type="ECO:0000256" key="1">
    <source>
        <dbReference type="ARBA" id="ARBA00022694"/>
    </source>
</evidence>
<reference evidence="4" key="1">
    <citation type="submission" date="2013-08" db="EMBL/GenBank/DDBJ databases">
        <authorList>
            <person name="Mendez C."/>
            <person name="Richter M."/>
            <person name="Ferrer M."/>
            <person name="Sanchez J."/>
        </authorList>
    </citation>
    <scope>NUCLEOTIDE SEQUENCE</scope>
</reference>
<dbReference type="HAMAP" id="MF_00157">
    <property type="entry name" value="RNase_T"/>
    <property type="match status" value="1"/>
</dbReference>
<keyword evidence="1" id="KW-0819">tRNA processing</keyword>
<dbReference type="Pfam" id="PF00929">
    <property type="entry name" value="RNase_T"/>
    <property type="match status" value="1"/>
</dbReference>
<dbReference type="EC" id="3.1.13.-" evidence="4"/>
<evidence type="ECO:0000313" key="4">
    <source>
        <dbReference type="EMBL" id="EQD69566.1"/>
    </source>
</evidence>
<dbReference type="NCBIfam" id="TIGR01298">
    <property type="entry name" value="RNaseT"/>
    <property type="match status" value="1"/>
</dbReference>
<feature type="non-terminal residue" evidence="4">
    <location>
        <position position="208"/>
    </location>
</feature>
<dbReference type="GO" id="GO:0003676">
    <property type="term" value="F:nucleic acid binding"/>
    <property type="evidence" value="ECO:0007669"/>
    <property type="project" value="InterPro"/>
</dbReference>
<evidence type="ECO:0000259" key="3">
    <source>
        <dbReference type="SMART" id="SM00479"/>
    </source>
</evidence>
<sequence length="208" mass="22466">MLAMAERFRGFLPVVVDLETGGFHAATDALLQIGAVLLECDPEGRLVPGQTLSLEVTPFEGAHIDPEALAVNGIDPTHPLRPALPEEEALIRLFRLVRRALTAHSCSRAILTGHNAFFDLGFLNAAATRSAVKRNPFHPFSTFDTVTLAGVLLGQTVLAKAVAEIGIPVDSGQTHQALYDAELTAQLFCRLVNRCEEWTRAGRADQAC</sequence>
<gene>
    <name evidence="4" type="ORF">B2A_00017</name>
</gene>
<organism evidence="4">
    <name type="scientific">mine drainage metagenome</name>
    <dbReference type="NCBI Taxonomy" id="410659"/>
    <lineage>
        <taxon>unclassified sequences</taxon>
        <taxon>metagenomes</taxon>
        <taxon>ecological metagenomes</taxon>
    </lineage>
</organism>
<proteinExistence type="inferred from homology"/>
<comment type="caution">
    <text evidence="4">The sequence shown here is derived from an EMBL/GenBank/DDBJ whole genome shotgun (WGS) entry which is preliminary data.</text>
</comment>
<dbReference type="GO" id="GO:0005829">
    <property type="term" value="C:cytosol"/>
    <property type="evidence" value="ECO:0007669"/>
    <property type="project" value="TreeGrafter"/>
</dbReference>
<accession>T1B9H8</accession>
<dbReference type="InterPro" id="IPR012337">
    <property type="entry name" value="RNaseH-like_sf"/>
</dbReference>
<protein>
    <submittedName>
        <fullName evidence="4">Ribonuclease T</fullName>
        <ecNumber evidence="4">3.1.13.-</ecNumber>
    </submittedName>
</protein>
<dbReference type="Gene3D" id="3.30.420.10">
    <property type="entry name" value="Ribonuclease H-like superfamily/Ribonuclease H"/>
    <property type="match status" value="1"/>
</dbReference>
<dbReference type="SUPFAM" id="SSF53098">
    <property type="entry name" value="Ribonuclease H-like"/>
    <property type="match status" value="1"/>
</dbReference>
<dbReference type="GO" id="GO:0008408">
    <property type="term" value="F:3'-5' exonuclease activity"/>
    <property type="evidence" value="ECO:0007669"/>
    <property type="project" value="TreeGrafter"/>
</dbReference>
<evidence type="ECO:0000256" key="2">
    <source>
        <dbReference type="ARBA" id="ARBA00022801"/>
    </source>
</evidence>
<name>T1B9H8_9ZZZZ</name>
<dbReference type="EMBL" id="AUZZ01000015">
    <property type="protein sequence ID" value="EQD69566.1"/>
    <property type="molecule type" value="Genomic_DNA"/>
</dbReference>
<dbReference type="AlphaFoldDB" id="T1B9H8"/>
<dbReference type="InterPro" id="IPR013520">
    <property type="entry name" value="Ribonucl_H"/>
</dbReference>
<dbReference type="GO" id="GO:0004540">
    <property type="term" value="F:RNA nuclease activity"/>
    <property type="evidence" value="ECO:0007669"/>
    <property type="project" value="InterPro"/>
</dbReference>
<dbReference type="PANTHER" id="PTHR30231:SF2">
    <property type="entry name" value="RIBONUCLEASE T"/>
    <property type="match status" value="1"/>
</dbReference>
<feature type="domain" description="Exonuclease" evidence="3">
    <location>
        <begin position="12"/>
        <end position="197"/>
    </location>
</feature>